<evidence type="ECO:0000313" key="1">
    <source>
        <dbReference type="EMBL" id="KXS31975.1"/>
    </source>
</evidence>
<reference evidence="1 2" key="2">
    <citation type="submission" date="2016-03" db="EMBL/GenBank/DDBJ databases">
        <title>New uncultured bacterium of the family Gallionellaceae from acid mine drainage: description and reconstruction of genome based on metagenomic analysis of microbial community.</title>
        <authorList>
            <person name="Kadnikov V."/>
            <person name="Ivasenko D."/>
            <person name="Beletsky A."/>
            <person name="Mardanov A."/>
            <person name="Danilova E."/>
            <person name="Pimenov N."/>
            <person name="Karnachuk O."/>
            <person name="Ravin N."/>
        </authorList>
    </citation>
    <scope>NUCLEOTIDE SEQUENCE [LARGE SCALE GENOMIC DNA]</scope>
    <source>
        <strain evidence="1">ShG14-8</strain>
    </source>
</reference>
<proteinExistence type="predicted"/>
<gene>
    <name evidence="1" type="ORF">AWT59_1887</name>
</gene>
<dbReference type="EMBL" id="LSLI01000047">
    <property type="protein sequence ID" value="KXS31975.1"/>
    <property type="molecule type" value="Genomic_DNA"/>
</dbReference>
<reference evidence="1 2" key="1">
    <citation type="submission" date="2016-02" db="EMBL/GenBank/DDBJ databases">
        <authorList>
            <person name="Wen L."/>
            <person name="He K."/>
            <person name="Yang H."/>
        </authorList>
    </citation>
    <scope>NUCLEOTIDE SEQUENCE [LARGE SCALE GENOMIC DNA]</scope>
    <source>
        <strain evidence="1">ShG14-8</strain>
    </source>
</reference>
<protein>
    <submittedName>
        <fullName evidence="1">Uncharacterized protein</fullName>
    </submittedName>
</protein>
<dbReference type="AlphaFoldDB" id="A0A139BT84"/>
<sequence>MNDGILAECLHHQHRGMPGKPATHPILCSTVNGHEQGIRQEWAKTRADFFQ</sequence>
<accession>A0A139BT84</accession>
<dbReference type="Proteomes" id="UP000070578">
    <property type="component" value="Unassembled WGS sequence"/>
</dbReference>
<comment type="caution">
    <text evidence="1">The sequence shown here is derived from an EMBL/GenBank/DDBJ whole genome shotgun (WGS) entry which is preliminary data.</text>
</comment>
<evidence type="ECO:0000313" key="2">
    <source>
        <dbReference type="Proteomes" id="UP000070578"/>
    </source>
</evidence>
<name>A0A139BT84_9PROT</name>
<organism evidence="1 2">
    <name type="scientific">Candidatus Gallionella acididurans</name>
    <dbReference type="NCBI Taxonomy" id="1796491"/>
    <lineage>
        <taxon>Bacteria</taxon>
        <taxon>Pseudomonadati</taxon>
        <taxon>Pseudomonadota</taxon>
        <taxon>Betaproteobacteria</taxon>
        <taxon>Nitrosomonadales</taxon>
        <taxon>Gallionellaceae</taxon>
        <taxon>Gallionella</taxon>
    </lineage>
</organism>